<dbReference type="AlphaFoldDB" id="A0A8H3FQD2"/>
<feature type="compositionally biased region" description="Polar residues" evidence="2">
    <location>
        <begin position="1"/>
        <end position="10"/>
    </location>
</feature>
<dbReference type="EMBL" id="CAJPDT010000051">
    <property type="protein sequence ID" value="CAF9928893.1"/>
    <property type="molecule type" value="Genomic_DNA"/>
</dbReference>
<name>A0A8H3FQD2_9LECA</name>
<feature type="compositionally biased region" description="Low complexity" evidence="2">
    <location>
        <begin position="325"/>
        <end position="339"/>
    </location>
</feature>
<proteinExistence type="predicted"/>
<feature type="region of interest" description="Disordered" evidence="2">
    <location>
        <begin position="270"/>
        <end position="292"/>
    </location>
</feature>
<keyword evidence="5" id="KW-1185">Reference proteome</keyword>
<evidence type="ECO:0000256" key="2">
    <source>
        <dbReference type="SAM" id="MobiDB-lite"/>
    </source>
</evidence>
<evidence type="ECO:0000256" key="1">
    <source>
        <dbReference type="SAM" id="Coils"/>
    </source>
</evidence>
<dbReference type="OrthoDB" id="5399559at2759"/>
<feature type="domain" description="YAG7-like dimerisation" evidence="3">
    <location>
        <begin position="175"/>
        <end position="256"/>
    </location>
</feature>
<feature type="coiled-coil region" evidence="1">
    <location>
        <begin position="63"/>
        <end position="142"/>
    </location>
</feature>
<sequence>MSTTQLSNSLAHPESKSARKKKAKAEAPVQTAASPTEPESGAGQIAADGAPTGADGSYESPYIKELYKNIRNIKKKLNATQKVDSIIAENPGSSLDELLSARKINQDQKAQAQKKPSLQASLTQLEEQIAQYKQFDEDYQKRLYAEKSALETAHTDELQTAKEAAAAEAAAEGKREAKDNLLALSKFLRAAAAKRQGGDETSPENRAFEGALLLVYGGEVGAVVAMESLIAGSDEKVPTVDQTPSEFTYKQVRDLAFEYAPYAAEEAWAEEVAQSGPAPPAAEDSSATIGTDPTVAHAGLTELDDTAEPTVNGASSHVDTPTVPDASNIDAGAANAAAGTNWEARGPASAGSGHDEWVEIRRDPAETDTGNSATPAGMIGTQSWAEDVPTEPTDSMPTPAYAQPSADGGDGFHEVQHHRGGRGRGGGQGEHRGGNRGGRGSKSDRGESGGRGRGGYKGDRGGGDGGQRGGGGGGGGRGRGGFRSNRGRGDGAQ</sequence>
<feature type="compositionally biased region" description="Basic and acidic residues" evidence="2">
    <location>
        <begin position="441"/>
        <end position="462"/>
    </location>
</feature>
<evidence type="ECO:0000313" key="5">
    <source>
        <dbReference type="Proteomes" id="UP000664534"/>
    </source>
</evidence>
<accession>A0A8H3FQD2</accession>
<feature type="compositionally biased region" description="Gly residues" evidence="2">
    <location>
        <begin position="463"/>
        <end position="481"/>
    </location>
</feature>
<organism evidence="4 5">
    <name type="scientific">Imshaugia aleurites</name>
    <dbReference type="NCBI Taxonomy" id="172621"/>
    <lineage>
        <taxon>Eukaryota</taxon>
        <taxon>Fungi</taxon>
        <taxon>Dikarya</taxon>
        <taxon>Ascomycota</taxon>
        <taxon>Pezizomycotina</taxon>
        <taxon>Lecanoromycetes</taxon>
        <taxon>OSLEUM clade</taxon>
        <taxon>Lecanoromycetidae</taxon>
        <taxon>Lecanorales</taxon>
        <taxon>Lecanorineae</taxon>
        <taxon>Parmeliaceae</taxon>
        <taxon>Imshaugia</taxon>
    </lineage>
</organism>
<dbReference type="InterPro" id="IPR058602">
    <property type="entry name" value="YAG7_dimerisation_dom"/>
</dbReference>
<dbReference type="Pfam" id="PF26434">
    <property type="entry name" value="YAG7_C"/>
    <property type="match status" value="1"/>
</dbReference>
<dbReference type="Proteomes" id="UP000664534">
    <property type="component" value="Unassembled WGS sequence"/>
</dbReference>
<gene>
    <name evidence="4" type="ORF">IMSHALPRED_007775</name>
</gene>
<keyword evidence="1" id="KW-0175">Coiled coil</keyword>
<feature type="compositionally biased region" description="Basic and acidic residues" evidence="2">
    <location>
        <begin position="353"/>
        <end position="365"/>
    </location>
</feature>
<feature type="region of interest" description="Disordered" evidence="2">
    <location>
        <begin position="306"/>
        <end position="493"/>
    </location>
</feature>
<feature type="compositionally biased region" description="Polar residues" evidence="2">
    <location>
        <begin position="368"/>
        <end position="384"/>
    </location>
</feature>
<reference evidence="4" key="1">
    <citation type="submission" date="2021-03" db="EMBL/GenBank/DDBJ databases">
        <authorList>
            <person name="Tagirdzhanova G."/>
        </authorList>
    </citation>
    <scope>NUCLEOTIDE SEQUENCE</scope>
</reference>
<protein>
    <recommendedName>
        <fullName evidence="3">YAG7-like dimerisation domain-containing protein</fullName>
    </recommendedName>
</protein>
<feature type="region of interest" description="Disordered" evidence="2">
    <location>
        <begin position="1"/>
        <end position="58"/>
    </location>
</feature>
<evidence type="ECO:0000313" key="4">
    <source>
        <dbReference type="EMBL" id="CAF9928893.1"/>
    </source>
</evidence>
<comment type="caution">
    <text evidence="4">The sequence shown here is derived from an EMBL/GenBank/DDBJ whole genome shotgun (WGS) entry which is preliminary data.</text>
</comment>
<evidence type="ECO:0000259" key="3">
    <source>
        <dbReference type="Pfam" id="PF26434"/>
    </source>
</evidence>